<name>A0AAU7VGW6_9CAUD</name>
<evidence type="ECO:0000313" key="1">
    <source>
        <dbReference type="EMBL" id="XBW75429.1"/>
    </source>
</evidence>
<proteinExistence type="predicted"/>
<dbReference type="EMBL" id="PP882867">
    <property type="protein sequence ID" value="XBW75429.1"/>
    <property type="molecule type" value="Genomic_DNA"/>
</dbReference>
<reference evidence="1" key="1">
    <citation type="submission" date="2024-06" db="EMBL/GenBank/DDBJ databases">
        <authorList>
            <person name="Lu L."/>
            <person name="Wei N."/>
            <person name="Zhang R."/>
        </authorList>
    </citation>
    <scope>NUCLEOTIDE SEQUENCE</scope>
</reference>
<sequence length="58" mass="6546">MNYLLARNAFLASIGKPEGEDRLRAIAAFDQTVAAHTARFWDAYAEFMEQGRKSLGLR</sequence>
<organism evidence="1">
    <name type="scientific">Dinoroseobacter phage vB_DshS_R26L</name>
    <dbReference type="NCBI Taxonomy" id="3161158"/>
    <lineage>
        <taxon>Viruses</taxon>
        <taxon>Duplodnaviria</taxon>
        <taxon>Heunggongvirae</taxon>
        <taxon>Uroviricota</taxon>
        <taxon>Caudoviricetes</taxon>
        <taxon>Nanhaivirus</taxon>
    </lineage>
</organism>
<protein>
    <submittedName>
        <fullName evidence="1">Uncharacterized protein</fullName>
    </submittedName>
</protein>
<gene>
    <name evidence="1" type="ORF">vBDshSR26L_114</name>
</gene>
<accession>A0AAU7VGW6</accession>